<accession>A0A4S8KQ35</accession>
<proteinExistence type="predicted"/>
<evidence type="ECO:0000313" key="3">
    <source>
        <dbReference type="Proteomes" id="UP000297245"/>
    </source>
</evidence>
<reference evidence="2 3" key="1">
    <citation type="journal article" date="2019" name="Nat. Ecol. Evol.">
        <title>Megaphylogeny resolves global patterns of mushroom evolution.</title>
        <authorList>
            <person name="Varga T."/>
            <person name="Krizsan K."/>
            <person name="Foldi C."/>
            <person name="Dima B."/>
            <person name="Sanchez-Garcia M."/>
            <person name="Sanchez-Ramirez S."/>
            <person name="Szollosi G.J."/>
            <person name="Szarkandi J.G."/>
            <person name="Papp V."/>
            <person name="Albert L."/>
            <person name="Andreopoulos W."/>
            <person name="Angelini C."/>
            <person name="Antonin V."/>
            <person name="Barry K.W."/>
            <person name="Bougher N.L."/>
            <person name="Buchanan P."/>
            <person name="Buyck B."/>
            <person name="Bense V."/>
            <person name="Catcheside P."/>
            <person name="Chovatia M."/>
            <person name="Cooper J."/>
            <person name="Damon W."/>
            <person name="Desjardin D."/>
            <person name="Finy P."/>
            <person name="Geml J."/>
            <person name="Haridas S."/>
            <person name="Hughes K."/>
            <person name="Justo A."/>
            <person name="Karasinski D."/>
            <person name="Kautmanova I."/>
            <person name="Kiss B."/>
            <person name="Kocsube S."/>
            <person name="Kotiranta H."/>
            <person name="LaButti K.M."/>
            <person name="Lechner B.E."/>
            <person name="Liimatainen K."/>
            <person name="Lipzen A."/>
            <person name="Lukacs Z."/>
            <person name="Mihaltcheva S."/>
            <person name="Morgado L.N."/>
            <person name="Niskanen T."/>
            <person name="Noordeloos M.E."/>
            <person name="Ohm R.A."/>
            <person name="Ortiz-Santana B."/>
            <person name="Ovrebo C."/>
            <person name="Racz N."/>
            <person name="Riley R."/>
            <person name="Savchenko A."/>
            <person name="Shiryaev A."/>
            <person name="Soop K."/>
            <person name="Spirin V."/>
            <person name="Szebenyi C."/>
            <person name="Tomsovsky M."/>
            <person name="Tulloss R.E."/>
            <person name="Uehling J."/>
            <person name="Grigoriev I.V."/>
            <person name="Vagvolgyi C."/>
            <person name="Papp T."/>
            <person name="Martin F.M."/>
            <person name="Miettinen O."/>
            <person name="Hibbett D.S."/>
            <person name="Nagy L.G."/>
        </authorList>
    </citation>
    <scope>NUCLEOTIDE SEQUENCE [LARGE SCALE GENOMIC DNA]</scope>
    <source>
        <strain evidence="2 3">CBS 962.96</strain>
    </source>
</reference>
<dbReference type="AlphaFoldDB" id="A0A4S8KQ35"/>
<sequence>MASNNNTTSSTDAITSAQRKECVKILRSFYDISNIVDIDLTRLLEMATGISLQKPLPTNPQPSSRTVLHESLEFCYYFALANMRLRIRAHQIAGLNETECDFLSTFDMQLVAAFKQYDVLYQSMKNGGKTSFEQLTNRELLEGSRSVIAWVNVMAHNLNIIYHLHQRHAAEVYCDNTLTQLVDQTERVFQRIADSFLRAELWDPVEPEITPFRPEPMISFRHALPELTTPLVKPPPRLDHFGDPVNKPTRFPQPLTSTIQQRQTRLEREIAKLMTEWIAIEDKDGLSQIHPSTNRLENDPFYPQLEASFSLPPYRTPYAPDPNHDENTCSGCTSYAIRRQNAISASLLCDSAFTGPMSADEDIRMSSPTAPPPLRLLSPADPDLLSIPLERVAKVKNHVFVDVPSMKSQGKRRARDPTPSEPKSDGEWQPDSDAIPAKHQASEDLTLTKSTKKPKPGSFKASSSGKPRKPRSELVADLDAIREWVSKPLRNTPVMYFAYPSYTDSDLLPSIPWTTDDDQQIHPPSHTERVNRVSQYAAPQMVIRPKNMWRSTTPPPVVSNRSFSHVQGNFTLSRTPGVIYLLPRDPCRLCVRQGFVCAYVKTACFSWDDDEPEKSCRCLGCRWRSQKCVLEEVDQPHLRPYQWDGYKFVPFHHRRPFVAPIDNNLTPTTQRWRDIDTEMDRGNAEAGPSGSS</sequence>
<dbReference type="EMBL" id="ML180333">
    <property type="protein sequence ID" value="THU77802.1"/>
    <property type="molecule type" value="Genomic_DNA"/>
</dbReference>
<name>A0A4S8KQ35_DENBC</name>
<protein>
    <submittedName>
        <fullName evidence="2">Uncharacterized protein</fullName>
    </submittedName>
</protein>
<evidence type="ECO:0000256" key="1">
    <source>
        <dbReference type="SAM" id="MobiDB-lite"/>
    </source>
</evidence>
<keyword evidence="3" id="KW-1185">Reference proteome</keyword>
<organism evidence="2 3">
    <name type="scientific">Dendrothele bispora (strain CBS 962.96)</name>
    <dbReference type="NCBI Taxonomy" id="1314807"/>
    <lineage>
        <taxon>Eukaryota</taxon>
        <taxon>Fungi</taxon>
        <taxon>Dikarya</taxon>
        <taxon>Basidiomycota</taxon>
        <taxon>Agaricomycotina</taxon>
        <taxon>Agaricomycetes</taxon>
        <taxon>Agaricomycetidae</taxon>
        <taxon>Agaricales</taxon>
        <taxon>Agaricales incertae sedis</taxon>
        <taxon>Dendrothele</taxon>
    </lineage>
</organism>
<dbReference type="Proteomes" id="UP000297245">
    <property type="component" value="Unassembled WGS sequence"/>
</dbReference>
<evidence type="ECO:0000313" key="2">
    <source>
        <dbReference type="EMBL" id="THU77802.1"/>
    </source>
</evidence>
<gene>
    <name evidence="2" type="ORF">K435DRAFT_877372</name>
</gene>
<feature type="region of interest" description="Disordered" evidence="1">
    <location>
        <begin position="403"/>
        <end position="473"/>
    </location>
</feature>
<feature type="compositionally biased region" description="Basic and acidic residues" evidence="1">
    <location>
        <begin position="415"/>
        <end position="426"/>
    </location>
</feature>